<comment type="caution">
    <text evidence="1">The sequence shown here is derived from an EMBL/GenBank/DDBJ whole genome shotgun (WGS) entry which is preliminary data.</text>
</comment>
<dbReference type="PATRIC" id="fig|1226633.4.peg.1091"/>
<name>A0A0B4ERD1_9FUSO</name>
<proteinExistence type="predicted"/>
<evidence type="ECO:0000313" key="1">
    <source>
        <dbReference type="EMBL" id="KID49585.1"/>
    </source>
</evidence>
<gene>
    <name evidence="1" type="ORF">C095_05400</name>
</gene>
<reference evidence="1 2" key="1">
    <citation type="submission" date="2013-08" db="EMBL/GenBank/DDBJ databases">
        <title>An opportunistic ruminal bacterium that causes liver abscesses in cattle.</title>
        <authorList>
            <person name="Benahmed F.H."/>
            <person name="Rasmussen M."/>
            <person name="Harbottle H."/>
            <person name="Soppet D."/>
            <person name="Nagaraja T.G."/>
            <person name="Davidson M."/>
        </authorList>
    </citation>
    <scope>NUCLEOTIDE SEQUENCE [LARGE SCALE GENOMIC DNA]</scope>
    <source>
        <strain evidence="1 2">B35</strain>
    </source>
</reference>
<dbReference type="Proteomes" id="UP000031184">
    <property type="component" value="Unassembled WGS sequence"/>
</dbReference>
<accession>A0A0B4ERD1</accession>
<protein>
    <submittedName>
        <fullName evidence="1">Uncharacterized protein</fullName>
    </submittedName>
</protein>
<organism evidence="1 2">
    <name type="scientific">Fusobacterium necrophorum subsp. funduliforme B35</name>
    <dbReference type="NCBI Taxonomy" id="1226633"/>
    <lineage>
        <taxon>Bacteria</taxon>
        <taxon>Fusobacteriati</taxon>
        <taxon>Fusobacteriota</taxon>
        <taxon>Fusobacteriia</taxon>
        <taxon>Fusobacteriales</taxon>
        <taxon>Fusobacteriaceae</taxon>
        <taxon>Fusobacterium</taxon>
    </lineage>
</organism>
<evidence type="ECO:0000313" key="2">
    <source>
        <dbReference type="Proteomes" id="UP000031184"/>
    </source>
</evidence>
<dbReference type="AlphaFoldDB" id="A0A0B4ERD1"/>
<sequence>MEEFNEEYQEFFSREYQKMKEAGKEHLLLDAAFFKRLYSQTKIENYFKFLSKTQQEQLIQQEHLWEKLFDVQNFYQKIKDGELFINKIKKIRSIKRELLIMVIPKI</sequence>
<dbReference type="EMBL" id="AUZI01000012">
    <property type="protein sequence ID" value="KID49585.1"/>
    <property type="molecule type" value="Genomic_DNA"/>
</dbReference>